<gene>
    <name evidence="1" type="ORF">ACFFIP_14570</name>
</gene>
<dbReference type="RefSeq" id="WP_382388421.1">
    <property type="nucleotide sequence ID" value="NZ_JBHLWI010000040.1"/>
</dbReference>
<dbReference type="Proteomes" id="UP001589797">
    <property type="component" value="Unassembled WGS sequence"/>
</dbReference>
<evidence type="ECO:0000313" key="1">
    <source>
        <dbReference type="EMBL" id="MFC0263914.1"/>
    </source>
</evidence>
<sequence length="82" mass="9720">MEELTAIAYTKLTLDKSYTASIKQDDKYSFTSIILFMPIEYSKEEKVEDLDLTQHAMRLSSTALHEDWENEEDAYWESFLDR</sequence>
<proteinExistence type="predicted"/>
<accession>A0ABV6FVL9</accession>
<dbReference type="EMBL" id="JBHLWI010000040">
    <property type="protein sequence ID" value="MFC0263914.1"/>
    <property type="molecule type" value="Genomic_DNA"/>
</dbReference>
<organism evidence="1 2">
    <name type="scientific">Fontibacter flavus</name>
    <dbReference type="NCBI Taxonomy" id="654838"/>
    <lineage>
        <taxon>Bacteria</taxon>
        <taxon>Pseudomonadati</taxon>
        <taxon>Bacteroidota</taxon>
        <taxon>Cytophagia</taxon>
        <taxon>Cytophagales</taxon>
        <taxon>Cyclobacteriaceae</taxon>
        <taxon>Fontibacter</taxon>
    </lineage>
</organism>
<name>A0ABV6FVL9_9BACT</name>
<evidence type="ECO:0000313" key="2">
    <source>
        <dbReference type="Proteomes" id="UP001589797"/>
    </source>
</evidence>
<protein>
    <submittedName>
        <fullName evidence="1">Uncharacterized protein</fullName>
    </submittedName>
</protein>
<reference evidence="1 2" key="1">
    <citation type="submission" date="2024-09" db="EMBL/GenBank/DDBJ databases">
        <authorList>
            <person name="Sun Q."/>
            <person name="Mori K."/>
        </authorList>
    </citation>
    <scope>NUCLEOTIDE SEQUENCE [LARGE SCALE GENOMIC DNA]</scope>
    <source>
        <strain evidence="1 2">CCM 7650</strain>
    </source>
</reference>
<comment type="caution">
    <text evidence="1">The sequence shown here is derived from an EMBL/GenBank/DDBJ whole genome shotgun (WGS) entry which is preliminary data.</text>
</comment>
<keyword evidence="2" id="KW-1185">Reference proteome</keyword>